<dbReference type="GO" id="GO:0008444">
    <property type="term" value="F:CDP-diacylglycerol-glycerol-3-phosphate 3-phosphatidyltransferase activity"/>
    <property type="evidence" value="ECO:0007669"/>
    <property type="project" value="InterPro"/>
</dbReference>
<gene>
    <name evidence="9" type="ORF">SAMN02745724_00894</name>
</gene>
<evidence type="ECO:0000256" key="2">
    <source>
        <dbReference type="ARBA" id="ARBA00022516"/>
    </source>
</evidence>
<name>A0A1I1GIN0_9GAMM</name>
<comment type="similarity">
    <text evidence="1">Belongs to the CDP-alcohol phosphatidyltransferase class-II family.</text>
</comment>
<dbReference type="SUPFAM" id="SSF56024">
    <property type="entry name" value="Phospholipase D/nuclease"/>
    <property type="match status" value="2"/>
</dbReference>
<reference evidence="9 10" key="1">
    <citation type="submission" date="2016-10" db="EMBL/GenBank/DDBJ databases">
        <authorList>
            <person name="de Groot N.N."/>
        </authorList>
    </citation>
    <scope>NUCLEOTIDE SEQUENCE [LARGE SCALE GENOMIC DNA]</scope>
    <source>
        <strain evidence="9 10">DSM 6059</strain>
    </source>
</reference>
<accession>A0A1I1GIN0</accession>
<dbReference type="InterPro" id="IPR001736">
    <property type="entry name" value="PLipase_D/transphosphatidylase"/>
</dbReference>
<dbReference type="PANTHER" id="PTHR12586:SF1">
    <property type="entry name" value="CDP-DIACYLGLYCEROL--GLYCEROL-3-PHOSPHATE 3-PHOSPHATIDYLTRANSFERASE, MITOCHONDRIAL"/>
    <property type="match status" value="1"/>
</dbReference>
<organism evidence="9 10">
    <name type="scientific">Pseudoalteromonas denitrificans DSM 6059</name>
    <dbReference type="NCBI Taxonomy" id="1123010"/>
    <lineage>
        <taxon>Bacteria</taxon>
        <taxon>Pseudomonadati</taxon>
        <taxon>Pseudomonadota</taxon>
        <taxon>Gammaproteobacteria</taxon>
        <taxon>Alteromonadales</taxon>
        <taxon>Pseudoalteromonadaceae</taxon>
        <taxon>Pseudoalteromonas</taxon>
    </lineage>
</organism>
<dbReference type="GO" id="GO:0032049">
    <property type="term" value="P:cardiolipin biosynthetic process"/>
    <property type="evidence" value="ECO:0007669"/>
    <property type="project" value="InterPro"/>
</dbReference>
<dbReference type="NCBIfam" id="NF006946">
    <property type="entry name" value="PRK09428.1"/>
    <property type="match status" value="1"/>
</dbReference>
<evidence type="ECO:0000313" key="9">
    <source>
        <dbReference type="EMBL" id="SFC09030.1"/>
    </source>
</evidence>
<keyword evidence="3 9" id="KW-0808">Transferase</keyword>
<feature type="domain" description="PLD phosphodiesterase" evidence="8">
    <location>
        <begin position="124"/>
        <end position="150"/>
    </location>
</feature>
<feature type="domain" description="PLD phosphodiesterase" evidence="8">
    <location>
        <begin position="344"/>
        <end position="371"/>
    </location>
</feature>
<evidence type="ECO:0000256" key="4">
    <source>
        <dbReference type="ARBA" id="ARBA00022737"/>
    </source>
</evidence>
<dbReference type="SMART" id="SM00155">
    <property type="entry name" value="PLDc"/>
    <property type="match status" value="2"/>
</dbReference>
<evidence type="ECO:0000256" key="3">
    <source>
        <dbReference type="ARBA" id="ARBA00022679"/>
    </source>
</evidence>
<dbReference type="CDD" id="cd09134">
    <property type="entry name" value="PLDc_PSS_G_neg_1"/>
    <property type="match status" value="1"/>
</dbReference>
<sequence>MRNDFWKNTAAFGLKADAVNILSSARDFKAQLLDHIAKAEKRIIITALYLEDDDAGREVLTALHQASLNKPSLKVTVLVDYHRARRGRIGESKSEGNAKLYCEYNEKFSSNVKVFGVPIKAKELFGVLHLKGFVFDNTLIYSGASINDVYLQQHERYRLDRYFVLNQQGLCDSIETFLNEVMLVSQATPRLDSRPISDYGQIKLAHRQLMRTLKIAKYKQSSGNSKSVLTARLFLGFGRRKNDLNKLIKNLFDQTKEELVLYTPYFNFPTPLMRSLKKLLKHGKKVTIVVGDKTANDFYISPEKPFNTIGGLPYLYETILQKFLKSQNKYLKQGLLEVYLWKDNDNSFHLKGVCADGKRHLLSGHNLNPRAWSLDIENGILLDDPNKTLASAIEDEKIQVLKHCTQITSFDELETMKDYPAPVQKILGKIKRVKGDFILKRFI</sequence>
<evidence type="ECO:0000256" key="6">
    <source>
        <dbReference type="ARBA" id="ARBA00023209"/>
    </source>
</evidence>
<dbReference type="STRING" id="1123010.SAMN02745724_00894"/>
<dbReference type="GO" id="GO:0005829">
    <property type="term" value="C:cytosol"/>
    <property type="evidence" value="ECO:0007669"/>
    <property type="project" value="TreeGrafter"/>
</dbReference>
<keyword evidence="7" id="KW-1208">Phospholipid metabolism</keyword>
<dbReference type="InterPro" id="IPR025202">
    <property type="entry name" value="PLD-like_dom"/>
</dbReference>
<dbReference type="PIRSF" id="PIRSF000850">
    <property type="entry name" value="Phospholipase_D_PSS"/>
    <property type="match status" value="1"/>
</dbReference>
<dbReference type="GO" id="GO:0003882">
    <property type="term" value="F:CDP-diacylglycerol-serine O-phosphatidyltransferase activity"/>
    <property type="evidence" value="ECO:0007669"/>
    <property type="project" value="TreeGrafter"/>
</dbReference>
<dbReference type="Pfam" id="PF13091">
    <property type="entry name" value="PLDc_2"/>
    <property type="match status" value="2"/>
</dbReference>
<keyword evidence="4" id="KW-0677">Repeat</keyword>
<dbReference type="RefSeq" id="WP_091980489.1">
    <property type="nucleotide sequence ID" value="NZ_FOLO01000004.1"/>
</dbReference>
<keyword evidence="5" id="KW-0443">Lipid metabolism</keyword>
<evidence type="ECO:0000256" key="1">
    <source>
        <dbReference type="ARBA" id="ARBA00010682"/>
    </source>
</evidence>
<dbReference type="OrthoDB" id="8543662at2"/>
<protein>
    <submittedName>
        <fullName evidence="9">CDP-diacylglycerol---serine O-phosphatidyltransferase</fullName>
    </submittedName>
</protein>
<dbReference type="Gene3D" id="3.30.870.10">
    <property type="entry name" value="Endonuclease Chain A"/>
    <property type="match status" value="2"/>
</dbReference>
<dbReference type="Proteomes" id="UP000198862">
    <property type="component" value="Unassembled WGS sequence"/>
</dbReference>
<evidence type="ECO:0000259" key="8">
    <source>
        <dbReference type="SMART" id="SM00155"/>
    </source>
</evidence>
<evidence type="ECO:0000256" key="5">
    <source>
        <dbReference type="ARBA" id="ARBA00023098"/>
    </source>
</evidence>
<evidence type="ECO:0000313" key="10">
    <source>
        <dbReference type="Proteomes" id="UP000198862"/>
    </source>
</evidence>
<dbReference type="PANTHER" id="PTHR12586">
    <property type="entry name" value="CDP-DIACYLGLYCEROL--SERINE O-PHOSPHATIDYLTRANSFERASE"/>
    <property type="match status" value="1"/>
</dbReference>
<keyword evidence="10" id="KW-1185">Reference proteome</keyword>
<keyword evidence="2" id="KW-0444">Lipid biosynthesis</keyword>
<dbReference type="EMBL" id="FOLO01000004">
    <property type="protein sequence ID" value="SFC09030.1"/>
    <property type="molecule type" value="Genomic_DNA"/>
</dbReference>
<dbReference type="AlphaFoldDB" id="A0A1I1GIN0"/>
<keyword evidence="6" id="KW-0594">Phospholipid biosynthesis</keyword>
<proteinExistence type="inferred from homology"/>
<evidence type="ECO:0000256" key="7">
    <source>
        <dbReference type="ARBA" id="ARBA00023264"/>
    </source>
</evidence>
<dbReference type="InterPro" id="IPR016270">
    <property type="entry name" value="PGS1"/>
</dbReference>